<dbReference type="AlphaFoldDB" id="A0A840TL09"/>
<dbReference type="Gene3D" id="2.60.120.560">
    <property type="entry name" value="Exo-inulinase, domain 1"/>
    <property type="match status" value="1"/>
</dbReference>
<organism evidence="3 4">
    <name type="scientific">Rhabdobacter roseus</name>
    <dbReference type="NCBI Taxonomy" id="1655419"/>
    <lineage>
        <taxon>Bacteria</taxon>
        <taxon>Pseudomonadati</taxon>
        <taxon>Bacteroidota</taxon>
        <taxon>Cytophagia</taxon>
        <taxon>Cytophagales</taxon>
        <taxon>Cytophagaceae</taxon>
        <taxon>Rhabdobacter</taxon>
    </lineage>
</organism>
<evidence type="ECO:0000259" key="2">
    <source>
        <dbReference type="Pfam" id="PF06439"/>
    </source>
</evidence>
<evidence type="ECO:0000256" key="1">
    <source>
        <dbReference type="SAM" id="SignalP"/>
    </source>
</evidence>
<dbReference type="GO" id="GO:0016787">
    <property type="term" value="F:hydrolase activity"/>
    <property type="evidence" value="ECO:0007669"/>
    <property type="project" value="InterPro"/>
</dbReference>
<reference evidence="3 4" key="1">
    <citation type="submission" date="2020-08" db="EMBL/GenBank/DDBJ databases">
        <title>Genomic Encyclopedia of Type Strains, Phase IV (KMG-IV): sequencing the most valuable type-strain genomes for metagenomic binning, comparative biology and taxonomic classification.</title>
        <authorList>
            <person name="Goeker M."/>
        </authorList>
    </citation>
    <scope>NUCLEOTIDE SEQUENCE [LARGE SCALE GENOMIC DNA]</scope>
    <source>
        <strain evidence="3 4">DSM 105074</strain>
    </source>
</reference>
<name>A0A840TL09_9BACT</name>
<keyword evidence="4" id="KW-1185">Reference proteome</keyword>
<evidence type="ECO:0000313" key="3">
    <source>
        <dbReference type="EMBL" id="MBB5283625.1"/>
    </source>
</evidence>
<dbReference type="RefSeq" id="WP_184173174.1">
    <property type="nucleotide sequence ID" value="NZ_JACHGF010000002.1"/>
</dbReference>
<dbReference type="Proteomes" id="UP000557307">
    <property type="component" value="Unassembled WGS sequence"/>
</dbReference>
<comment type="caution">
    <text evidence="3">The sequence shown here is derived from an EMBL/GenBank/DDBJ whole genome shotgun (WGS) entry which is preliminary data.</text>
</comment>
<dbReference type="EMBL" id="JACHGF010000002">
    <property type="protein sequence ID" value="MBB5283625.1"/>
    <property type="molecule type" value="Genomic_DNA"/>
</dbReference>
<accession>A0A840TL09</accession>
<protein>
    <recommendedName>
        <fullName evidence="2">3-keto-alpha-glucoside-1,2-lyase/3-keto-2-hydroxy-glucal hydratase domain-containing protein</fullName>
    </recommendedName>
</protein>
<gene>
    <name evidence="3" type="ORF">HNQ92_001751</name>
</gene>
<evidence type="ECO:0000313" key="4">
    <source>
        <dbReference type="Proteomes" id="UP000557307"/>
    </source>
</evidence>
<proteinExistence type="predicted"/>
<keyword evidence="1" id="KW-0732">Signal</keyword>
<dbReference type="Pfam" id="PF06439">
    <property type="entry name" value="3keto-disac_hyd"/>
    <property type="match status" value="1"/>
</dbReference>
<feature type="domain" description="3-keto-alpha-glucoside-1,2-lyase/3-keto-2-hydroxy-glucal hydratase" evidence="2">
    <location>
        <begin position="25"/>
        <end position="193"/>
    </location>
</feature>
<feature type="chain" id="PRO_5032487268" description="3-keto-alpha-glucoside-1,2-lyase/3-keto-2-hydroxy-glucal hydratase domain-containing protein" evidence="1">
    <location>
        <begin position="23"/>
        <end position="202"/>
    </location>
</feature>
<dbReference type="InterPro" id="IPR010496">
    <property type="entry name" value="AL/BT2_dom"/>
</dbReference>
<feature type="signal peptide" evidence="1">
    <location>
        <begin position="1"/>
        <end position="22"/>
    </location>
</feature>
<sequence length="202" mass="22722">MKCTLKNLLLLCVLVSFGSWTAKPKWISLFNGKDLTGWTSRGDARWSVRNGVLVGEDGRGHLYAAPVLKDLEVKGEFRISSQGKSANSGLYVRANEPADNPNGFPQGYEAQICHTQDAHTGWLWKPGKPTGQASALLTKDDEWFPMRVRAVGNTLQIWIKDQLVMTHQDDEYPEGKFAIQCHNPGMRVEARNLYYQDLSKKK</sequence>